<dbReference type="GO" id="GO:0019867">
    <property type="term" value="C:outer membrane"/>
    <property type="evidence" value="ECO:0007669"/>
    <property type="project" value="InterPro"/>
</dbReference>
<gene>
    <name evidence="4" type="ORF">PgNI_00754</name>
</gene>
<evidence type="ECO:0000313" key="4">
    <source>
        <dbReference type="RefSeq" id="XP_030986145.1"/>
    </source>
</evidence>
<organism evidence="3 4">
    <name type="scientific">Pyricularia grisea</name>
    <name type="common">Crabgrass-specific blast fungus</name>
    <name type="synonym">Magnaporthe grisea</name>
    <dbReference type="NCBI Taxonomy" id="148305"/>
    <lineage>
        <taxon>Eukaryota</taxon>
        <taxon>Fungi</taxon>
        <taxon>Dikarya</taxon>
        <taxon>Ascomycota</taxon>
        <taxon>Pezizomycotina</taxon>
        <taxon>Sordariomycetes</taxon>
        <taxon>Sordariomycetidae</taxon>
        <taxon>Magnaporthales</taxon>
        <taxon>Pyriculariaceae</taxon>
        <taxon>Pyricularia</taxon>
    </lineage>
</organism>
<evidence type="ECO:0000259" key="2">
    <source>
        <dbReference type="PROSITE" id="PS51782"/>
    </source>
</evidence>
<feature type="region of interest" description="Disordered" evidence="1">
    <location>
        <begin position="132"/>
        <end position="189"/>
    </location>
</feature>
<dbReference type="InterPro" id="IPR018392">
    <property type="entry name" value="LysM"/>
</dbReference>
<dbReference type="Gene3D" id="2.30.60.10">
    <property type="entry name" value="Cyanovirin-N"/>
    <property type="match status" value="1"/>
</dbReference>
<dbReference type="SMART" id="SM01111">
    <property type="entry name" value="CVNH"/>
    <property type="match status" value="1"/>
</dbReference>
<dbReference type="PANTHER" id="PTHR37014">
    <property type="entry name" value="EXPRESSION LETHALITY PROTEIN HEL10, PUTATIVE (AFU_ORTHOLOGUE AFUA_1G06580)-RELATED"/>
    <property type="match status" value="1"/>
</dbReference>
<dbReference type="InterPro" id="IPR036779">
    <property type="entry name" value="LysM_dom_sf"/>
</dbReference>
<dbReference type="PROSITE" id="PS51782">
    <property type="entry name" value="LYSM"/>
    <property type="match status" value="1"/>
</dbReference>
<dbReference type="Pfam" id="PF08881">
    <property type="entry name" value="CVNH"/>
    <property type="match status" value="1"/>
</dbReference>
<name>A0A6P8BG25_PYRGI</name>
<feature type="compositionally biased region" description="Gly residues" evidence="1">
    <location>
        <begin position="56"/>
        <end position="85"/>
    </location>
</feature>
<reference evidence="4" key="1">
    <citation type="journal article" date="2019" name="Mol. Biol. Evol.">
        <title>Blast fungal genomes show frequent chromosomal changes, gene gains and losses, and effector gene turnover.</title>
        <authorList>
            <person name="Gomez Luciano L.B."/>
            <person name="Jason Tsai I."/>
            <person name="Chuma I."/>
            <person name="Tosa Y."/>
            <person name="Chen Y.H."/>
            <person name="Li J.Y."/>
            <person name="Li M.Y."/>
            <person name="Jade Lu M.Y."/>
            <person name="Nakayashiki H."/>
            <person name="Li W.H."/>
        </authorList>
    </citation>
    <scope>NUCLEOTIDE SEQUENCE</scope>
    <source>
        <strain evidence="4">NI907</strain>
    </source>
</reference>
<dbReference type="GeneID" id="41955745"/>
<reference evidence="4" key="3">
    <citation type="submission" date="2025-08" db="UniProtKB">
        <authorList>
            <consortium name="RefSeq"/>
        </authorList>
    </citation>
    <scope>IDENTIFICATION</scope>
    <source>
        <strain evidence="4">NI907</strain>
    </source>
</reference>
<accession>A0A6P8BG25</accession>
<dbReference type="SMART" id="SM00257">
    <property type="entry name" value="LysM"/>
    <property type="match status" value="1"/>
</dbReference>
<feature type="compositionally biased region" description="Low complexity" evidence="1">
    <location>
        <begin position="12"/>
        <end position="32"/>
    </location>
</feature>
<dbReference type="CDD" id="cd00118">
    <property type="entry name" value="LysM"/>
    <property type="match status" value="1"/>
</dbReference>
<dbReference type="AlphaFoldDB" id="A0A6P8BG25"/>
<protein>
    <recommendedName>
        <fullName evidence="2">LysM domain-containing protein</fullName>
    </recommendedName>
</protein>
<dbReference type="Gene3D" id="3.10.350.10">
    <property type="entry name" value="LysM domain"/>
    <property type="match status" value="1"/>
</dbReference>
<evidence type="ECO:0000256" key="1">
    <source>
        <dbReference type="SAM" id="MobiDB-lite"/>
    </source>
</evidence>
<dbReference type="PANTHER" id="PTHR37014:SF8">
    <property type="entry name" value="RICH PROTEIN, PUTATIVE (AFU_ORTHOLOGUE AFUA_7G04870)-RELATED"/>
    <property type="match status" value="1"/>
</dbReference>
<evidence type="ECO:0000313" key="3">
    <source>
        <dbReference type="Proteomes" id="UP000515153"/>
    </source>
</evidence>
<dbReference type="SUPFAM" id="SSF54106">
    <property type="entry name" value="LysM domain"/>
    <property type="match status" value="1"/>
</dbReference>
<feature type="domain" description="LysM" evidence="2">
    <location>
        <begin position="243"/>
        <end position="287"/>
    </location>
</feature>
<feature type="region of interest" description="Disordered" evidence="1">
    <location>
        <begin position="1"/>
        <end position="90"/>
    </location>
</feature>
<reference evidence="4" key="2">
    <citation type="submission" date="2019-10" db="EMBL/GenBank/DDBJ databases">
        <authorList>
            <consortium name="NCBI Genome Project"/>
        </authorList>
    </citation>
    <scope>NUCLEOTIDE SEQUENCE</scope>
    <source>
        <strain evidence="4">NI907</strain>
    </source>
</reference>
<dbReference type="InterPro" id="IPR036673">
    <property type="entry name" value="Cyanovirin-N_sf"/>
</dbReference>
<keyword evidence="3" id="KW-1185">Reference proteome</keyword>
<dbReference type="SUPFAM" id="SSF51322">
    <property type="entry name" value="Cyanovirin-N"/>
    <property type="match status" value="1"/>
</dbReference>
<dbReference type="Pfam" id="PF01476">
    <property type="entry name" value="LysM"/>
    <property type="match status" value="1"/>
</dbReference>
<proteinExistence type="predicted"/>
<dbReference type="Proteomes" id="UP000515153">
    <property type="component" value="Unplaced"/>
</dbReference>
<feature type="compositionally biased region" description="Basic and acidic residues" evidence="1">
    <location>
        <begin position="132"/>
        <end position="172"/>
    </location>
</feature>
<dbReference type="RefSeq" id="XP_030986145.1">
    <property type="nucleotide sequence ID" value="XM_031120831.1"/>
</dbReference>
<dbReference type="KEGG" id="pgri:PgNI_00754"/>
<dbReference type="InterPro" id="IPR011058">
    <property type="entry name" value="Cyanovirin-N"/>
</dbReference>
<sequence length="347" mass="37404">MSYNSGYGNQQGGANSSYYNSGGPQNQGQNPYGGPPPLNGQQQGGPPPSYNHGPGFNQGGNHGPGFNQGGNHGQSYQGGPGGAGQDGERGILGAMGGGAAGAFAGHKMGHGILGAIGGAVAGHFAEEKVKDWRDDKKEDEEKRKREEEERRRREDDDRRRREEDDRRRHDNSNRGFSPPRGNYAGNFSGSSRDIGLDGARLRAECRRGDGGYNTSVIDLNRYLSNDNGNFRWVSGGGGGGGSATVTVQQGDTLREIARRFDCDFHEIARRNNIQNEDLIYPGQVLQVPTKGGSGGGNGNFWESARDVRLVDGGKVLEAELRYSGGWNRSRIYLDEHIGNRNGELIHC</sequence>